<evidence type="ECO:0000256" key="1">
    <source>
        <dbReference type="ARBA" id="ARBA00001947"/>
    </source>
</evidence>
<evidence type="ECO:0000313" key="8">
    <source>
        <dbReference type="EMBL" id="SVE02807.1"/>
    </source>
</evidence>
<sequence length="218" mass="23257">MERNIAMKRVAKPEGKFNIVIEEVAMPEPGPGEVRVKAVRSLISRGSEMGGRYTREHAVNPESMGYSLAGIVDAIGEGVDHYAVGDKVVASAPHAQYAVRPAQVSSLQEQAQVVPMLPSVTFDQAPYYPLTSGAVSWVDIENIQPYDTVVILGQGLVGSLLMQVAKANGRGRIIAVDTLDSRCTLSEELGADVVINASDEDPIRAVHKITNGVGAHIV</sequence>
<dbReference type="SUPFAM" id="SSF50129">
    <property type="entry name" value="GroES-like"/>
    <property type="match status" value="1"/>
</dbReference>
<evidence type="ECO:0000256" key="2">
    <source>
        <dbReference type="ARBA" id="ARBA00008072"/>
    </source>
</evidence>
<evidence type="ECO:0000256" key="5">
    <source>
        <dbReference type="ARBA" id="ARBA00023002"/>
    </source>
</evidence>
<reference evidence="8" key="1">
    <citation type="submission" date="2018-05" db="EMBL/GenBank/DDBJ databases">
        <authorList>
            <person name="Lanie J.A."/>
            <person name="Ng W.-L."/>
            <person name="Kazmierczak K.M."/>
            <person name="Andrzejewski T.M."/>
            <person name="Davidsen T.M."/>
            <person name="Wayne K.J."/>
            <person name="Tettelin H."/>
            <person name="Glass J.I."/>
            <person name="Rusch D."/>
            <person name="Podicherti R."/>
            <person name="Tsui H.-C.T."/>
            <person name="Winkler M.E."/>
        </authorList>
    </citation>
    <scope>NUCLEOTIDE SEQUENCE</scope>
</reference>
<dbReference type="PANTHER" id="PTHR43350">
    <property type="entry name" value="NAD-DEPENDENT ALCOHOL DEHYDROGENASE"/>
    <property type="match status" value="1"/>
</dbReference>
<dbReference type="AlphaFoldDB" id="A0A383A4S0"/>
<evidence type="ECO:0000259" key="6">
    <source>
        <dbReference type="Pfam" id="PF00107"/>
    </source>
</evidence>
<dbReference type="EMBL" id="UINC01189216">
    <property type="protein sequence ID" value="SVE02807.1"/>
    <property type="molecule type" value="Genomic_DNA"/>
</dbReference>
<accession>A0A383A4S0</accession>
<protein>
    <submittedName>
        <fullName evidence="8">Uncharacterized protein</fullName>
    </submittedName>
</protein>
<dbReference type="InterPro" id="IPR013154">
    <property type="entry name" value="ADH-like_N"/>
</dbReference>
<dbReference type="SUPFAM" id="SSF51735">
    <property type="entry name" value="NAD(P)-binding Rossmann-fold domains"/>
    <property type="match status" value="1"/>
</dbReference>
<feature type="domain" description="Alcohol dehydrogenase-like C-terminal" evidence="6">
    <location>
        <begin position="157"/>
        <end position="218"/>
    </location>
</feature>
<name>A0A383A4S0_9ZZZZ</name>
<gene>
    <name evidence="8" type="ORF">METZ01_LOCUS455661</name>
</gene>
<dbReference type="GO" id="GO:0046872">
    <property type="term" value="F:metal ion binding"/>
    <property type="evidence" value="ECO:0007669"/>
    <property type="project" value="UniProtKB-KW"/>
</dbReference>
<dbReference type="GO" id="GO:0016491">
    <property type="term" value="F:oxidoreductase activity"/>
    <property type="evidence" value="ECO:0007669"/>
    <property type="project" value="UniProtKB-KW"/>
</dbReference>
<evidence type="ECO:0000259" key="7">
    <source>
        <dbReference type="Pfam" id="PF08240"/>
    </source>
</evidence>
<feature type="domain" description="Alcohol dehydrogenase-like N-terminal" evidence="7">
    <location>
        <begin position="31"/>
        <end position="91"/>
    </location>
</feature>
<keyword evidence="5" id="KW-0560">Oxidoreductase</keyword>
<dbReference type="Pfam" id="PF00107">
    <property type="entry name" value="ADH_zinc_N"/>
    <property type="match status" value="1"/>
</dbReference>
<proteinExistence type="inferred from homology"/>
<keyword evidence="4" id="KW-0862">Zinc</keyword>
<dbReference type="InterPro" id="IPR013149">
    <property type="entry name" value="ADH-like_C"/>
</dbReference>
<comment type="similarity">
    <text evidence="2">Belongs to the zinc-containing alcohol dehydrogenase family.</text>
</comment>
<dbReference type="Gene3D" id="3.90.180.10">
    <property type="entry name" value="Medium-chain alcohol dehydrogenases, catalytic domain"/>
    <property type="match status" value="1"/>
</dbReference>
<dbReference type="Pfam" id="PF08240">
    <property type="entry name" value="ADH_N"/>
    <property type="match status" value="1"/>
</dbReference>
<comment type="cofactor">
    <cofactor evidence="1">
        <name>Zn(2+)</name>
        <dbReference type="ChEBI" id="CHEBI:29105"/>
    </cofactor>
</comment>
<dbReference type="Gene3D" id="3.40.50.720">
    <property type="entry name" value="NAD(P)-binding Rossmann-like Domain"/>
    <property type="match status" value="1"/>
</dbReference>
<dbReference type="InterPro" id="IPR011032">
    <property type="entry name" value="GroES-like_sf"/>
</dbReference>
<dbReference type="PANTHER" id="PTHR43350:SF19">
    <property type="entry name" value="D-GULOSIDE 3-DEHYDROGENASE"/>
    <property type="match status" value="1"/>
</dbReference>
<evidence type="ECO:0000256" key="4">
    <source>
        <dbReference type="ARBA" id="ARBA00022833"/>
    </source>
</evidence>
<evidence type="ECO:0000256" key="3">
    <source>
        <dbReference type="ARBA" id="ARBA00022723"/>
    </source>
</evidence>
<keyword evidence="3" id="KW-0479">Metal-binding</keyword>
<organism evidence="8">
    <name type="scientific">marine metagenome</name>
    <dbReference type="NCBI Taxonomy" id="408172"/>
    <lineage>
        <taxon>unclassified sequences</taxon>
        <taxon>metagenomes</taxon>
        <taxon>ecological metagenomes</taxon>
    </lineage>
</organism>
<feature type="non-terminal residue" evidence="8">
    <location>
        <position position="218"/>
    </location>
</feature>
<dbReference type="InterPro" id="IPR036291">
    <property type="entry name" value="NAD(P)-bd_dom_sf"/>
</dbReference>